<feature type="transmembrane region" description="Helical" evidence="1">
    <location>
        <begin position="195"/>
        <end position="218"/>
    </location>
</feature>
<evidence type="ECO:0000313" key="2">
    <source>
        <dbReference type="EMBL" id="KAG5490833.1"/>
    </source>
</evidence>
<feature type="transmembrane region" description="Helical" evidence="1">
    <location>
        <begin position="54"/>
        <end position="73"/>
    </location>
</feature>
<accession>A0A836I005</accession>
<evidence type="ECO:0000313" key="3">
    <source>
        <dbReference type="Proteomes" id="UP000674318"/>
    </source>
</evidence>
<protein>
    <submittedName>
        <fullName evidence="2">Uncharacterized protein</fullName>
    </submittedName>
</protein>
<dbReference type="KEGG" id="phet:94287081"/>
<dbReference type="RefSeq" id="XP_067753161.1">
    <property type="nucleotide sequence ID" value="XM_067897004.1"/>
</dbReference>
<keyword evidence="1" id="KW-1133">Transmembrane helix</keyword>
<dbReference type="GeneID" id="94287081"/>
<feature type="transmembrane region" description="Helical" evidence="1">
    <location>
        <begin position="365"/>
        <end position="387"/>
    </location>
</feature>
<dbReference type="AlphaFoldDB" id="A0A836I005"/>
<keyword evidence="3" id="KW-1185">Reference proteome</keyword>
<feature type="transmembrane region" description="Helical" evidence="1">
    <location>
        <begin position="152"/>
        <end position="175"/>
    </location>
</feature>
<dbReference type="EMBL" id="JAFJZO010000036">
    <property type="protein sequence ID" value="KAG5490833.1"/>
    <property type="molecule type" value="Genomic_DNA"/>
</dbReference>
<evidence type="ECO:0000256" key="1">
    <source>
        <dbReference type="SAM" id="Phobius"/>
    </source>
</evidence>
<organism evidence="2 3">
    <name type="scientific">Porcisia hertigi</name>
    <dbReference type="NCBI Taxonomy" id="2761500"/>
    <lineage>
        <taxon>Eukaryota</taxon>
        <taxon>Discoba</taxon>
        <taxon>Euglenozoa</taxon>
        <taxon>Kinetoplastea</taxon>
        <taxon>Metakinetoplastina</taxon>
        <taxon>Trypanosomatida</taxon>
        <taxon>Trypanosomatidae</taxon>
        <taxon>Leishmaniinae</taxon>
        <taxon>Porcisia</taxon>
    </lineage>
</organism>
<name>A0A836I005_9TRYP</name>
<feature type="transmembrane region" description="Helical" evidence="1">
    <location>
        <begin position="28"/>
        <end position="48"/>
    </location>
</feature>
<gene>
    <name evidence="2" type="ORF">JKF63_00955</name>
</gene>
<keyword evidence="1" id="KW-0812">Transmembrane</keyword>
<keyword evidence="1" id="KW-0472">Membrane</keyword>
<reference evidence="2 3" key="1">
    <citation type="submission" date="2021-02" db="EMBL/GenBank/DDBJ databases">
        <title>Porcisia hertigi Genome sequencing and assembly.</title>
        <authorList>
            <person name="Almutairi H."/>
            <person name="Gatherer D."/>
        </authorList>
    </citation>
    <scope>NUCLEOTIDE SEQUENCE [LARGE SCALE GENOMIC DNA]</scope>
    <source>
        <strain evidence="2 3">C119</strain>
    </source>
</reference>
<feature type="transmembrane region" description="Helical" evidence="1">
    <location>
        <begin position="339"/>
        <end position="359"/>
    </location>
</feature>
<comment type="caution">
    <text evidence="2">The sequence shown here is derived from an EMBL/GenBank/DDBJ whole genome shotgun (WGS) entry which is preliminary data.</text>
</comment>
<dbReference type="OrthoDB" id="272583at2759"/>
<dbReference type="Proteomes" id="UP000674318">
    <property type="component" value="Unassembled WGS sequence"/>
</dbReference>
<feature type="transmembrane region" description="Helical" evidence="1">
    <location>
        <begin position="107"/>
        <end position="132"/>
    </location>
</feature>
<feature type="transmembrane region" description="Helical" evidence="1">
    <location>
        <begin position="246"/>
        <end position="266"/>
    </location>
</feature>
<sequence length="408" mass="44967">MITFDSVPHDTPVIAAVSAEVFRYVQTVAPLALEVLAFSVYVVAMLYASHVHPHTVNITLTVVVLLVLMANLLRRIAPFMFIEVGHYRYERVSTTVTRLLPNTFQSWMLVQTLAVVAIGHPLCLYIFTYYTVKGTPYAFAMLNLPDTLGGTVLLMCVGILICLGLAGLLFGLLLLPPKRYNPFHVSSPEDRLHVWLHLSSWLPLSLMLIVLLCASRLLSCDETPASFTETPSARTCGSGTHWRGSIVAWLLIAMSFLSLDAGITSLRLLGGRAVVYYSLEPRIDSLFGEFLMWALKVTAMATALLTSGVVYAITTVLFLILGAFSWRRHVATAETLEEIMRSAMVVVVVTCTMLCFVSIGTIPAVVQGILILLAWLLSIAGAITHYYRRFGYELFSSGRNVTADIIVL</sequence>
<feature type="transmembrane region" description="Helical" evidence="1">
    <location>
        <begin position="309"/>
        <end position="327"/>
    </location>
</feature>
<proteinExistence type="predicted"/>